<dbReference type="EMBL" id="MCFG01000169">
    <property type="protein sequence ID" value="ORX79638.1"/>
    <property type="molecule type" value="Genomic_DNA"/>
</dbReference>
<dbReference type="Gene3D" id="3.60.60.10">
    <property type="entry name" value="Penicillin V Acylase, Chain A"/>
    <property type="match status" value="1"/>
</dbReference>
<keyword evidence="6" id="KW-1185">Reference proteome</keyword>
<dbReference type="SUPFAM" id="SSF56235">
    <property type="entry name" value="N-terminal nucleophile aminohydrolases (Ntn hydrolases)"/>
    <property type="match status" value="1"/>
</dbReference>
<evidence type="ECO:0000256" key="3">
    <source>
        <dbReference type="SAM" id="SignalP"/>
    </source>
</evidence>
<dbReference type="OrthoDB" id="2146522at2759"/>
<protein>
    <recommendedName>
        <fullName evidence="4">Choloylglycine hydrolase/NAAA C-terminal domain-containing protein</fullName>
    </recommendedName>
</protein>
<reference evidence="5 6" key="2">
    <citation type="submission" date="2016-08" db="EMBL/GenBank/DDBJ databases">
        <title>Pervasive Adenine N6-methylation of Active Genes in Fungi.</title>
        <authorList>
            <consortium name="DOE Joint Genome Institute"/>
            <person name="Mondo S.J."/>
            <person name="Dannebaum R.O."/>
            <person name="Kuo R.C."/>
            <person name="Labutti K."/>
            <person name="Haridas S."/>
            <person name="Kuo A."/>
            <person name="Salamov A."/>
            <person name="Ahrendt S.R."/>
            <person name="Lipzen A."/>
            <person name="Sullivan W."/>
            <person name="Andreopoulos W.B."/>
            <person name="Clum A."/>
            <person name="Lindquist E."/>
            <person name="Daum C."/>
            <person name="Ramamoorthy G.K."/>
            <person name="Gryganskyi A."/>
            <person name="Culley D."/>
            <person name="Magnuson J.K."/>
            <person name="James T.Y."/>
            <person name="O'Malley M.A."/>
            <person name="Stajich J.E."/>
            <person name="Spatafora J.W."/>
            <person name="Visel A."/>
            <person name="Grigoriev I.V."/>
        </authorList>
    </citation>
    <scope>NUCLEOTIDE SEQUENCE [LARGE SCALE GENOMIC DNA]</scope>
    <source>
        <strain evidence="5 6">S4</strain>
    </source>
</reference>
<reference evidence="5 6" key="1">
    <citation type="submission" date="2016-08" db="EMBL/GenBank/DDBJ databases">
        <title>A Parts List for Fungal Cellulosomes Revealed by Comparative Genomics.</title>
        <authorList>
            <consortium name="DOE Joint Genome Institute"/>
            <person name="Haitjema C.H."/>
            <person name="Gilmore S.P."/>
            <person name="Henske J.K."/>
            <person name="Solomon K.V."/>
            <person name="De Groot R."/>
            <person name="Kuo A."/>
            <person name="Mondo S.J."/>
            <person name="Salamov A.A."/>
            <person name="Labutti K."/>
            <person name="Zhao Z."/>
            <person name="Chiniquy J."/>
            <person name="Barry K."/>
            <person name="Brewer H.M."/>
            <person name="Purvine S.O."/>
            <person name="Wright A.T."/>
            <person name="Boxma B."/>
            <person name="Van Alen T."/>
            <person name="Hackstein J.H."/>
            <person name="Baker S.E."/>
            <person name="Grigoriev I.V."/>
            <person name="O'Malley M.A."/>
        </authorList>
    </citation>
    <scope>NUCLEOTIDE SEQUENCE [LARGE SCALE GENOMIC DNA]</scope>
    <source>
        <strain evidence="5 6">S4</strain>
    </source>
</reference>
<comment type="caution">
    <text evidence="5">The sequence shown here is derived from an EMBL/GenBank/DDBJ whole genome shotgun (WGS) entry which is preliminary data.</text>
</comment>
<evidence type="ECO:0000313" key="5">
    <source>
        <dbReference type="EMBL" id="ORX79638.1"/>
    </source>
</evidence>
<dbReference type="AlphaFoldDB" id="A0A1Y1X1Z1"/>
<dbReference type="PANTHER" id="PTHR35527:SF2">
    <property type="entry name" value="HYDROLASE"/>
    <property type="match status" value="1"/>
</dbReference>
<evidence type="ECO:0000256" key="2">
    <source>
        <dbReference type="ARBA" id="ARBA00022801"/>
    </source>
</evidence>
<dbReference type="InterPro" id="IPR029055">
    <property type="entry name" value="Ntn_hydrolases_N"/>
</dbReference>
<dbReference type="InterPro" id="IPR029132">
    <property type="entry name" value="CBAH/NAAA_C"/>
</dbReference>
<dbReference type="Proteomes" id="UP000193944">
    <property type="component" value="Unassembled WGS sequence"/>
</dbReference>
<dbReference type="GO" id="GO:0016787">
    <property type="term" value="F:hydrolase activity"/>
    <property type="evidence" value="ECO:0007669"/>
    <property type="project" value="UniProtKB-KW"/>
</dbReference>
<sequence>MKFNKIQVIFTLLACTLVWSSPIVEEKTNTINVDRNIDEANKLFGHTNKKVVIKKKCDYGLDQFLESGGGGINEHLNFIYDYMGYNLTKLFKTAEELAQEFGCGYYFGRDYDMTPTTNLLVLANYPDHGYSSISSSDVNGVAQLFKTNNKNELEQLVKLFAIIYPVDGINEKGLSITLNSVLDGTLWKTFQNEPNKKTISHTTAVRLILDKAATVNEAIELLKSLNYDGSIQNVHYQISDTTGKSVAIEYYNDKMYITETPVLTNYYVSEDIPEGHNSEYPIDKRFNDLMKFYKAKPIMNYTEIKESMIAAKQDSQEAKTEWTVIYDTLNLEANYYRKLDYQHVYRIKLESKKSTENSPDEH</sequence>
<organism evidence="5 6">
    <name type="scientific">Anaeromyces robustus</name>
    <dbReference type="NCBI Taxonomy" id="1754192"/>
    <lineage>
        <taxon>Eukaryota</taxon>
        <taxon>Fungi</taxon>
        <taxon>Fungi incertae sedis</taxon>
        <taxon>Chytridiomycota</taxon>
        <taxon>Chytridiomycota incertae sedis</taxon>
        <taxon>Neocallimastigomycetes</taxon>
        <taxon>Neocallimastigales</taxon>
        <taxon>Neocallimastigaceae</taxon>
        <taxon>Anaeromyces</taxon>
    </lineage>
</organism>
<proteinExistence type="inferred from homology"/>
<dbReference type="PANTHER" id="PTHR35527">
    <property type="entry name" value="CHOLOYLGLYCINE HYDROLASE"/>
    <property type="match status" value="1"/>
</dbReference>
<keyword evidence="3" id="KW-0732">Signal</keyword>
<accession>A0A1Y1X1Z1</accession>
<feature type="domain" description="Choloylglycine hydrolase/NAAA C-terminal" evidence="4">
    <location>
        <begin position="166"/>
        <end position="265"/>
    </location>
</feature>
<feature type="signal peptide" evidence="3">
    <location>
        <begin position="1"/>
        <end position="20"/>
    </location>
</feature>
<comment type="similarity">
    <text evidence="1">Belongs to the peptidase C59 family.</text>
</comment>
<evidence type="ECO:0000313" key="6">
    <source>
        <dbReference type="Proteomes" id="UP000193944"/>
    </source>
</evidence>
<feature type="chain" id="PRO_5012214774" description="Choloylglycine hydrolase/NAAA C-terminal domain-containing protein" evidence="3">
    <location>
        <begin position="21"/>
        <end position="362"/>
    </location>
</feature>
<evidence type="ECO:0000259" key="4">
    <source>
        <dbReference type="Pfam" id="PF02275"/>
    </source>
</evidence>
<name>A0A1Y1X1Z1_9FUNG</name>
<keyword evidence="2" id="KW-0378">Hydrolase</keyword>
<gene>
    <name evidence="5" type="ORF">BCR32DRAFT_269356</name>
</gene>
<dbReference type="Pfam" id="PF02275">
    <property type="entry name" value="CBAH"/>
    <property type="match status" value="1"/>
</dbReference>
<evidence type="ECO:0000256" key="1">
    <source>
        <dbReference type="ARBA" id="ARBA00006625"/>
    </source>
</evidence>
<dbReference type="InterPro" id="IPR052193">
    <property type="entry name" value="Peptidase_C59"/>
</dbReference>